<feature type="binding site" evidence="17">
    <location>
        <begin position="433"/>
        <end position="437"/>
    </location>
    <ligand>
        <name>AMP</name>
        <dbReference type="ChEBI" id="CHEBI:456215"/>
    </ligand>
</feature>
<dbReference type="HAMAP" id="MF_01965">
    <property type="entry name" value="NADHX_dehydratase"/>
    <property type="match status" value="1"/>
</dbReference>
<evidence type="ECO:0000256" key="10">
    <source>
        <dbReference type="ARBA" id="ARBA00023027"/>
    </source>
</evidence>
<comment type="similarity">
    <text evidence="18">Belongs to the NnrE/AIBP family.</text>
</comment>
<dbReference type="PIRSF" id="PIRSF017184">
    <property type="entry name" value="Nnr"/>
    <property type="match status" value="1"/>
</dbReference>
<evidence type="ECO:0000256" key="3">
    <source>
        <dbReference type="ARBA" id="ARBA00006001"/>
    </source>
</evidence>
<evidence type="ECO:0000313" key="24">
    <source>
        <dbReference type="Proteomes" id="UP000189777"/>
    </source>
</evidence>
<comment type="similarity">
    <text evidence="4 19">In the C-terminal section; belongs to the NnrD/CARKD family.</text>
</comment>
<dbReference type="PROSITE" id="PS01050">
    <property type="entry name" value="YJEF_C_2"/>
    <property type="match status" value="1"/>
</dbReference>
<comment type="function">
    <text evidence="17">Catalyzes the dehydration of the S-form of NAD(P)HX at the expense of ADP, which is converted to AMP. Together with NAD(P)HX epimerase, which catalyzes the epimerization of the S- and R-forms, the enzyme allows the repair of both epimers of NAD(P)HX, a damaged form of NAD(P)H that is a result of enzymatic or heat-dependent hydration.</text>
</comment>
<evidence type="ECO:0000256" key="12">
    <source>
        <dbReference type="ARBA" id="ARBA00023239"/>
    </source>
</evidence>
<comment type="catalytic activity">
    <reaction evidence="15 17 19">
        <text>(6S)-NADHX + ADP = AMP + phosphate + NADH + H(+)</text>
        <dbReference type="Rhea" id="RHEA:32223"/>
        <dbReference type="ChEBI" id="CHEBI:15378"/>
        <dbReference type="ChEBI" id="CHEBI:43474"/>
        <dbReference type="ChEBI" id="CHEBI:57945"/>
        <dbReference type="ChEBI" id="CHEBI:64074"/>
        <dbReference type="ChEBI" id="CHEBI:456215"/>
        <dbReference type="ChEBI" id="CHEBI:456216"/>
        <dbReference type="EC" id="4.2.1.136"/>
    </reaction>
</comment>
<comment type="function">
    <text evidence="18">Catalyzes the epimerization of the S- and R-forms of NAD(P)HX, a damaged form of NAD(P)H that is a result of enzymatic or heat-dependent hydration. This is a prerequisite for the S-specific NAD(P)H-hydrate dehydratase to allow the repair of both epimers of NAD(P)HX.</text>
</comment>
<protein>
    <recommendedName>
        <fullName evidence="19">Bifunctional NAD(P)H-hydrate repair enzyme</fullName>
    </recommendedName>
    <alternativeName>
        <fullName evidence="19">Nicotinamide nucleotide repair protein</fullName>
    </alternativeName>
    <domain>
        <recommendedName>
            <fullName evidence="19">ADP-dependent (S)-NAD(P)H-hydrate dehydratase</fullName>
            <ecNumber evidence="19">4.2.1.136</ecNumber>
        </recommendedName>
        <alternativeName>
            <fullName evidence="19">ADP-dependent NAD(P)HX dehydratase</fullName>
        </alternativeName>
    </domain>
    <domain>
        <recommendedName>
            <fullName evidence="19">NAD(P)H-hydrate epimerase</fullName>
            <ecNumber evidence="19">5.1.99.6</ecNumber>
        </recommendedName>
    </domain>
</protein>
<comment type="similarity">
    <text evidence="17">Belongs to the NnrD/CARKD family.</text>
</comment>
<dbReference type="GO" id="GO:0110051">
    <property type="term" value="P:metabolite repair"/>
    <property type="evidence" value="ECO:0007669"/>
    <property type="project" value="TreeGrafter"/>
</dbReference>
<feature type="binding site" evidence="17">
    <location>
        <position position="391"/>
    </location>
    <ligand>
        <name>(6S)-NADPHX</name>
        <dbReference type="ChEBI" id="CHEBI:64076"/>
    </ligand>
</feature>
<dbReference type="EC" id="5.1.99.6" evidence="19"/>
<comment type="function">
    <text evidence="14 19">Bifunctional enzyme that catalyzes the epimerization of the S- and R-forms of NAD(P)HX and the dehydration of the S-form of NAD(P)HX at the expense of ADP, which is converted to AMP. This allows the repair of both epimers of NAD(P)HX, a damaged form of NAD(P)H that is a result of enzymatic or heat-dependent hydration.</text>
</comment>
<feature type="binding site" evidence="18">
    <location>
        <begin position="132"/>
        <end position="138"/>
    </location>
    <ligand>
        <name>(6S)-NADPHX</name>
        <dbReference type="ChEBI" id="CHEBI:64076"/>
    </ligand>
</feature>
<dbReference type="Proteomes" id="UP000189777">
    <property type="component" value="Unassembled WGS sequence"/>
</dbReference>
<dbReference type="PROSITE" id="PS51385">
    <property type="entry name" value="YJEF_N"/>
    <property type="match status" value="1"/>
</dbReference>
<feature type="domain" description="YjeF N-terminal" evidence="22">
    <location>
        <begin position="6"/>
        <end position="228"/>
    </location>
</feature>
<reference evidence="23 24" key="1">
    <citation type="submission" date="2017-02" db="EMBL/GenBank/DDBJ databases">
        <authorList>
            <person name="Peterson S.W."/>
        </authorList>
    </citation>
    <scope>NUCLEOTIDE SEQUENCE [LARGE SCALE GENOMIC DNA]</scope>
    <source>
        <strain evidence="23 24">DSM 21481</strain>
    </source>
</reference>
<comment type="catalytic activity">
    <reaction evidence="2 18 19">
        <text>(6R)-NADPHX = (6S)-NADPHX</text>
        <dbReference type="Rhea" id="RHEA:32227"/>
        <dbReference type="ChEBI" id="CHEBI:64076"/>
        <dbReference type="ChEBI" id="CHEBI:64077"/>
        <dbReference type="EC" id="5.1.99.6"/>
    </reaction>
</comment>
<evidence type="ECO:0000256" key="4">
    <source>
        <dbReference type="ARBA" id="ARBA00009524"/>
    </source>
</evidence>
<organism evidence="23 24">
    <name type="scientific">Krasilnikoviella flava</name>
    <dbReference type="NCBI Taxonomy" id="526729"/>
    <lineage>
        <taxon>Bacteria</taxon>
        <taxon>Bacillati</taxon>
        <taxon>Actinomycetota</taxon>
        <taxon>Actinomycetes</taxon>
        <taxon>Micrococcales</taxon>
        <taxon>Promicromonosporaceae</taxon>
        <taxon>Krasilnikoviella</taxon>
    </lineage>
</organism>
<comment type="cofactor">
    <cofactor evidence="18 19">
        <name>K(+)</name>
        <dbReference type="ChEBI" id="CHEBI:29103"/>
    </cofactor>
    <text evidence="18 19">Binds 1 potassium ion per subunit.</text>
</comment>
<evidence type="ECO:0000259" key="22">
    <source>
        <dbReference type="PROSITE" id="PS51385"/>
    </source>
</evidence>
<evidence type="ECO:0000259" key="21">
    <source>
        <dbReference type="PROSITE" id="PS51383"/>
    </source>
</evidence>
<dbReference type="Gene3D" id="3.40.50.10260">
    <property type="entry name" value="YjeF N-terminal domain"/>
    <property type="match status" value="1"/>
</dbReference>
<dbReference type="SUPFAM" id="SSF53613">
    <property type="entry name" value="Ribokinase-like"/>
    <property type="match status" value="1"/>
</dbReference>
<dbReference type="SUPFAM" id="SSF64153">
    <property type="entry name" value="YjeF N-terminal domain-like"/>
    <property type="match status" value="1"/>
</dbReference>
<feature type="binding site" evidence="18">
    <location>
        <begin position="60"/>
        <end position="64"/>
    </location>
    <ligand>
        <name>(6S)-NADPHX</name>
        <dbReference type="ChEBI" id="CHEBI:64076"/>
    </ligand>
</feature>
<dbReference type="PANTHER" id="PTHR12592:SF0">
    <property type="entry name" value="ATP-DEPENDENT (S)-NAD(P)H-HYDRATE DEHYDRATASE"/>
    <property type="match status" value="1"/>
</dbReference>
<evidence type="ECO:0000256" key="16">
    <source>
        <dbReference type="ARBA" id="ARBA00049209"/>
    </source>
</evidence>
<comment type="cofactor">
    <cofactor evidence="17">
        <name>Mg(2+)</name>
        <dbReference type="ChEBI" id="CHEBI:18420"/>
    </cofactor>
</comment>
<evidence type="ECO:0000256" key="5">
    <source>
        <dbReference type="ARBA" id="ARBA00022723"/>
    </source>
</evidence>
<keyword evidence="5 18" id="KW-0479">Metal-binding</keyword>
<comment type="caution">
    <text evidence="18">Lacks conserved residue(s) required for the propagation of feature annotation.</text>
</comment>
<keyword evidence="9 18" id="KW-0630">Potassium</keyword>
<dbReference type="InterPro" id="IPR017953">
    <property type="entry name" value="Carbohydrate_kinase_pred_CS"/>
</dbReference>
<dbReference type="GO" id="GO:0005524">
    <property type="term" value="F:ATP binding"/>
    <property type="evidence" value="ECO:0007669"/>
    <property type="project" value="UniProtKB-UniRule"/>
</dbReference>
<dbReference type="STRING" id="526729.SAMN04324258_1238"/>
<comment type="catalytic activity">
    <reaction evidence="16 17 19">
        <text>(6S)-NADPHX + ADP = AMP + phosphate + NADPH + H(+)</text>
        <dbReference type="Rhea" id="RHEA:32235"/>
        <dbReference type="ChEBI" id="CHEBI:15378"/>
        <dbReference type="ChEBI" id="CHEBI:43474"/>
        <dbReference type="ChEBI" id="CHEBI:57783"/>
        <dbReference type="ChEBI" id="CHEBI:64076"/>
        <dbReference type="ChEBI" id="CHEBI:456215"/>
        <dbReference type="ChEBI" id="CHEBI:456216"/>
        <dbReference type="EC" id="4.2.1.136"/>
    </reaction>
</comment>
<feature type="region of interest" description="Disordered" evidence="20">
    <location>
        <begin position="317"/>
        <end position="341"/>
    </location>
</feature>
<evidence type="ECO:0000256" key="17">
    <source>
        <dbReference type="HAMAP-Rule" id="MF_01965"/>
    </source>
</evidence>
<feature type="binding site" evidence="17">
    <location>
        <position position="269"/>
    </location>
    <ligand>
        <name>(6S)-NADPHX</name>
        <dbReference type="ChEBI" id="CHEBI:64076"/>
    </ligand>
</feature>
<evidence type="ECO:0000256" key="6">
    <source>
        <dbReference type="ARBA" id="ARBA00022741"/>
    </source>
</evidence>
<dbReference type="Pfam" id="PF01256">
    <property type="entry name" value="Carb_kinase"/>
    <property type="match status" value="1"/>
</dbReference>
<dbReference type="Gene3D" id="3.40.1190.20">
    <property type="match status" value="1"/>
</dbReference>
<evidence type="ECO:0000256" key="9">
    <source>
        <dbReference type="ARBA" id="ARBA00022958"/>
    </source>
</evidence>
<dbReference type="PROSITE" id="PS51383">
    <property type="entry name" value="YJEF_C_3"/>
    <property type="match status" value="1"/>
</dbReference>
<feature type="binding site" evidence="18">
    <location>
        <position position="128"/>
    </location>
    <ligand>
        <name>K(+)</name>
        <dbReference type="ChEBI" id="CHEBI:29103"/>
    </ligand>
</feature>
<keyword evidence="10 17" id="KW-0520">NAD</keyword>
<gene>
    <name evidence="17" type="primary">nnrD</name>
    <name evidence="18" type="synonym">nnrE</name>
    <name evidence="23" type="ORF">SAMN04324258_1238</name>
</gene>
<dbReference type="PANTHER" id="PTHR12592">
    <property type="entry name" value="ATP-DEPENDENT (S)-NAD(P)H-HYDRATE DEHYDRATASE FAMILY MEMBER"/>
    <property type="match status" value="1"/>
</dbReference>
<evidence type="ECO:0000313" key="23">
    <source>
        <dbReference type="EMBL" id="SKC48760.1"/>
    </source>
</evidence>
<dbReference type="InterPro" id="IPR036652">
    <property type="entry name" value="YjeF_N_dom_sf"/>
</dbReference>
<dbReference type="Pfam" id="PF03853">
    <property type="entry name" value="YjeF_N"/>
    <property type="match status" value="1"/>
</dbReference>
<feature type="binding site" evidence="17">
    <location>
        <position position="461"/>
    </location>
    <ligand>
        <name>AMP</name>
        <dbReference type="ChEBI" id="CHEBI:456215"/>
    </ligand>
</feature>
<evidence type="ECO:0000256" key="14">
    <source>
        <dbReference type="ARBA" id="ARBA00025153"/>
    </source>
</evidence>
<keyword evidence="13" id="KW-0511">Multifunctional enzyme</keyword>
<evidence type="ECO:0000256" key="20">
    <source>
        <dbReference type="SAM" id="MobiDB-lite"/>
    </source>
</evidence>
<dbReference type="GO" id="GO:0052856">
    <property type="term" value="F:NAD(P)HX epimerase activity"/>
    <property type="evidence" value="ECO:0007669"/>
    <property type="project" value="UniProtKB-UniRule"/>
</dbReference>
<feature type="domain" description="YjeF C-terminal" evidence="21">
    <location>
        <begin position="234"/>
        <end position="526"/>
    </location>
</feature>
<dbReference type="GO" id="GO:0052855">
    <property type="term" value="F:ADP-dependent NAD(P)H-hydrate dehydratase activity"/>
    <property type="evidence" value="ECO:0007669"/>
    <property type="project" value="UniProtKB-UniRule"/>
</dbReference>
<evidence type="ECO:0000256" key="18">
    <source>
        <dbReference type="HAMAP-Rule" id="MF_01966"/>
    </source>
</evidence>
<dbReference type="GO" id="GO:0046496">
    <property type="term" value="P:nicotinamide nucleotide metabolic process"/>
    <property type="evidence" value="ECO:0007669"/>
    <property type="project" value="UniProtKB-UniRule"/>
</dbReference>
<evidence type="ECO:0000256" key="11">
    <source>
        <dbReference type="ARBA" id="ARBA00023235"/>
    </source>
</evidence>
<comment type="subunit">
    <text evidence="17">Homotetramer.</text>
</comment>
<dbReference type="NCBIfam" id="TIGR00197">
    <property type="entry name" value="yjeF_nterm"/>
    <property type="match status" value="1"/>
</dbReference>
<comment type="catalytic activity">
    <reaction evidence="1 18 19">
        <text>(6R)-NADHX = (6S)-NADHX</text>
        <dbReference type="Rhea" id="RHEA:32215"/>
        <dbReference type="ChEBI" id="CHEBI:64074"/>
        <dbReference type="ChEBI" id="CHEBI:64075"/>
        <dbReference type="EC" id="5.1.99.6"/>
    </reaction>
</comment>
<name>A0A1T5JBE7_9MICO</name>
<dbReference type="AlphaFoldDB" id="A0A1T5JBE7"/>
<evidence type="ECO:0000256" key="1">
    <source>
        <dbReference type="ARBA" id="ARBA00000013"/>
    </source>
</evidence>
<keyword evidence="24" id="KW-1185">Reference proteome</keyword>
<keyword evidence="11 18" id="KW-0413">Isomerase</keyword>
<comment type="similarity">
    <text evidence="3 19">In the N-terminal section; belongs to the NnrE/AIBP family.</text>
</comment>
<evidence type="ECO:0000256" key="15">
    <source>
        <dbReference type="ARBA" id="ARBA00048238"/>
    </source>
</evidence>
<evidence type="ECO:0000256" key="19">
    <source>
        <dbReference type="PIRNR" id="PIRNR017184"/>
    </source>
</evidence>
<evidence type="ECO:0000256" key="7">
    <source>
        <dbReference type="ARBA" id="ARBA00022840"/>
    </source>
</evidence>
<feature type="binding site" evidence="18">
    <location>
        <position position="171"/>
    </location>
    <ligand>
        <name>(6S)-NADPHX</name>
        <dbReference type="ChEBI" id="CHEBI:64076"/>
    </ligand>
</feature>
<proteinExistence type="inferred from homology"/>
<feature type="binding site" evidence="17">
    <location>
        <position position="319"/>
    </location>
    <ligand>
        <name>(6S)-NADPHX</name>
        <dbReference type="ChEBI" id="CHEBI:64076"/>
    </ligand>
</feature>
<dbReference type="InterPro" id="IPR030677">
    <property type="entry name" value="Nnr"/>
</dbReference>
<dbReference type="EC" id="4.2.1.136" evidence="19"/>
<dbReference type="RefSeq" id="WP_079572499.1">
    <property type="nucleotide sequence ID" value="NZ_FUZQ01000002.1"/>
</dbReference>
<keyword evidence="6 17" id="KW-0547">Nucleotide-binding</keyword>
<evidence type="ECO:0000256" key="13">
    <source>
        <dbReference type="ARBA" id="ARBA00023268"/>
    </source>
</evidence>
<feature type="binding site" evidence="17">
    <location>
        <position position="462"/>
    </location>
    <ligand>
        <name>(6S)-NADPHX</name>
        <dbReference type="ChEBI" id="CHEBI:64076"/>
    </ligand>
</feature>
<dbReference type="InterPro" id="IPR000631">
    <property type="entry name" value="CARKD"/>
</dbReference>
<sequence>MISAWSAAAVRAAEEPLLAAGAPLMERASFALATHVLRDVAARRGPVRGARVVVLVGAGNNGGDALHAGAVLARRGLAVAAVLVAERFHAPGRRALERAGGRVVELFAAPAALDAVVDDAARADVVLDGLVGIGARGPLRGLAEEVVRAVSARVARRAGADVAAPWVVAVDVPSGIGVDDGTVPGPVLAADRTVTFGAAKPGLLLPPAAGMAGEVTVVDIGLELAAPPAVRRRGPADVARSWPVPGLADHKYTRGVVGVVAGTVTYPGAAVLTTTAAVRTGAGMVRYRGSEAVGRVVLAARPEVVTAPGRVQSWVVGPGVPGGPEASRAGEDDGLDDGQHERGRAGLAAASGRLAGTAGGPVPAVVDAGGLGLLDGLPDDRVPPWFVLTPHAGELTALLRSRGEDVRRPEVEAEPLRWARRAHELTGATVLLKGGVTVVVGPGVAYAQGDGPGWLATAGAGDVLAGVLGSMLAARSRDVVEEPALAAEVAATAVLVHGRAAHRANPGGPVAALDVAGAVPAEIAALLTGP</sequence>
<feature type="binding site" evidence="18">
    <location>
        <position position="61"/>
    </location>
    <ligand>
        <name>K(+)</name>
        <dbReference type="ChEBI" id="CHEBI:29103"/>
    </ligand>
</feature>
<dbReference type="OrthoDB" id="9806925at2"/>
<evidence type="ECO:0000256" key="8">
    <source>
        <dbReference type="ARBA" id="ARBA00022857"/>
    </source>
</evidence>
<dbReference type="InterPro" id="IPR029056">
    <property type="entry name" value="Ribokinase-like"/>
</dbReference>
<dbReference type="InterPro" id="IPR004443">
    <property type="entry name" value="YjeF_N_dom"/>
</dbReference>
<keyword evidence="7 17" id="KW-0067">ATP-binding</keyword>
<dbReference type="EMBL" id="FUZQ01000002">
    <property type="protein sequence ID" value="SKC48760.1"/>
    <property type="molecule type" value="Genomic_DNA"/>
</dbReference>
<keyword evidence="8 17" id="KW-0521">NADP</keyword>
<dbReference type="HAMAP" id="MF_01966">
    <property type="entry name" value="NADHX_epimerase"/>
    <property type="match status" value="1"/>
</dbReference>
<feature type="binding site" evidence="18">
    <location>
        <position position="174"/>
    </location>
    <ligand>
        <name>K(+)</name>
        <dbReference type="ChEBI" id="CHEBI:29103"/>
    </ligand>
</feature>
<evidence type="ECO:0000256" key="2">
    <source>
        <dbReference type="ARBA" id="ARBA00000909"/>
    </source>
</evidence>
<keyword evidence="12 17" id="KW-0456">Lyase</keyword>
<dbReference type="GO" id="GO:0046872">
    <property type="term" value="F:metal ion binding"/>
    <property type="evidence" value="ECO:0007669"/>
    <property type="project" value="UniProtKB-UniRule"/>
</dbReference>
<accession>A0A1T5JBE7</accession>